<sequence length="96" mass="10704">MEASTEEQKRGEETYNFCSPCHLFNQLVSACFKCFGRLDDEDDHSTTLPAHTNSPLLSERAMKTTEDEFVVESRAVRVKKRPQRPPIGSGGGGQTN</sequence>
<gene>
    <name evidence="1" type="ORF">Pint_26876</name>
</gene>
<comment type="caution">
    <text evidence="1">The sequence shown here is derived from an EMBL/GenBank/DDBJ whole genome shotgun (WGS) entry which is preliminary data.</text>
</comment>
<proteinExistence type="predicted"/>
<dbReference type="Proteomes" id="UP001163603">
    <property type="component" value="Chromosome 5"/>
</dbReference>
<accession>A0ACC0YS98</accession>
<name>A0ACC0YS98_9ROSI</name>
<organism evidence="1 2">
    <name type="scientific">Pistacia integerrima</name>
    <dbReference type="NCBI Taxonomy" id="434235"/>
    <lineage>
        <taxon>Eukaryota</taxon>
        <taxon>Viridiplantae</taxon>
        <taxon>Streptophyta</taxon>
        <taxon>Embryophyta</taxon>
        <taxon>Tracheophyta</taxon>
        <taxon>Spermatophyta</taxon>
        <taxon>Magnoliopsida</taxon>
        <taxon>eudicotyledons</taxon>
        <taxon>Gunneridae</taxon>
        <taxon>Pentapetalae</taxon>
        <taxon>rosids</taxon>
        <taxon>malvids</taxon>
        <taxon>Sapindales</taxon>
        <taxon>Anacardiaceae</taxon>
        <taxon>Pistacia</taxon>
    </lineage>
</organism>
<protein>
    <submittedName>
        <fullName evidence="1">Uncharacterized protein</fullName>
    </submittedName>
</protein>
<reference evidence="2" key="1">
    <citation type="journal article" date="2023" name="G3 (Bethesda)">
        <title>Genome assembly and association tests identify interacting loci associated with vigor, precocity, and sex in interspecific pistachio rootstocks.</title>
        <authorList>
            <person name="Palmer W."/>
            <person name="Jacygrad E."/>
            <person name="Sagayaradj S."/>
            <person name="Cavanaugh K."/>
            <person name="Han R."/>
            <person name="Bertier L."/>
            <person name="Beede B."/>
            <person name="Kafkas S."/>
            <person name="Golino D."/>
            <person name="Preece J."/>
            <person name="Michelmore R."/>
        </authorList>
    </citation>
    <scope>NUCLEOTIDE SEQUENCE [LARGE SCALE GENOMIC DNA]</scope>
</reference>
<dbReference type="EMBL" id="CM047740">
    <property type="protein sequence ID" value="KAJ0040383.1"/>
    <property type="molecule type" value="Genomic_DNA"/>
</dbReference>
<evidence type="ECO:0000313" key="2">
    <source>
        <dbReference type="Proteomes" id="UP001163603"/>
    </source>
</evidence>
<keyword evidence="2" id="KW-1185">Reference proteome</keyword>
<evidence type="ECO:0000313" key="1">
    <source>
        <dbReference type="EMBL" id="KAJ0040383.1"/>
    </source>
</evidence>